<protein>
    <submittedName>
        <fullName evidence="1">Uncharacterized protein</fullName>
    </submittedName>
</protein>
<comment type="caution">
    <text evidence="1">The sequence shown here is derived from an EMBL/GenBank/DDBJ whole genome shotgun (WGS) entry which is preliminary data.</text>
</comment>
<dbReference type="AlphaFoldDB" id="A0AAV4YAC6"/>
<evidence type="ECO:0000313" key="2">
    <source>
        <dbReference type="Proteomes" id="UP001054945"/>
    </source>
</evidence>
<proteinExistence type="predicted"/>
<dbReference type="Proteomes" id="UP001054945">
    <property type="component" value="Unassembled WGS sequence"/>
</dbReference>
<gene>
    <name evidence="1" type="ORF">CEXT_702681</name>
</gene>
<sequence>MFSVLCSSKICSVFTEGKKEKKFLFVKAATHTVLHNVVLRHGRTTLPDRSYLIPCVKEFVLQFSVTLDTERNCISPRASDESYHCIVKMKRKTLEK</sequence>
<name>A0AAV4YAC6_CAEEX</name>
<reference evidence="1 2" key="1">
    <citation type="submission" date="2021-06" db="EMBL/GenBank/DDBJ databases">
        <title>Caerostris extrusa draft genome.</title>
        <authorList>
            <person name="Kono N."/>
            <person name="Arakawa K."/>
        </authorList>
    </citation>
    <scope>NUCLEOTIDE SEQUENCE [LARGE SCALE GENOMIC DNA]</scope>
</reference>
<accession>A0AAV4YAC6</accession>
<dbReference type="EMBL" id="BPLR01001591">
    <property type="protein sequence ID" value="GIZ03335.1"/>
    <property type="molecule type" value="Genomic_DNA"/>
</dbReference>
<organism evidence="1 2">
    <name type="scientific">Caerostris extrusa</name>
    <name type="common">Bark spider</name>
    <name type="synonym">Caerostris bankana</name>
    <dbReference type="NCBI Taxonomy" id="172846"/>
    <lineage>
        <taxon>Eukaryota</taxon>
        <taxon>Metazoa</taxon>
        <taxon>Ecdysozoa</taxon>
        <taxon>Arthropoda</taxon>
        <taxon>Chelicerata</taxon>
        <taxon>Arachnida</taxon>
        <taxon>Araneae</taxon>
        <taxon>Araneomorphae</taxon>
        <taxon>Entelegynae</taxon>
        <taxon>Araneoidea</taxon>
        <taxon>Araneidae</taxon>
        <taxon>Caerostris</taxon>
    </lineage>
</organism>
<keyword evidence="2" id="KW-1185">Reference proteome</keyword>
<evidence type="ECO:0000313" key="1">
    <source>
        <dbReference type="EMBL" id="GIZ03335.1"/>
    </source>
</evidence>